<sequence>MKKMTTVTHRFIETNGIRIHIAEAGEGPLVLLLHGFPESWYAWRHQLTALAQAGYHVVAPDQRGYGQTDRPSQIEQYTQLHLTGDIVGLLDALGEQQTVVVGHDCGAFTAWDLALLRPDRVRGVVSLSIPYAPRGPVSMLTAMRSTLGEDFYMVRFQQPGKAEVELERDVRTSIRSTFFSLSGDALAEGNTAQPVVAQVGGLPNLVQAPKTLPSWLTEQDLDHYTGEFERTGFAGALNWFRTIDKSWELMAAWTGVPVLSPALFIAGERDVAIDLPGSRELIANMQAFVPNLKEVLLLPGCGHWTQQERPTEVNAALIEFLEALPEK</sequence>
<dbReference type="EMBL" id="BNJK01000001">
    <property type="protein sequence ID" value="GHO95629.1"/>
    <property type="molecule type" value="Genomic_DNA"/>
</dbReference>
<evidence type="ECO:0000256" key="1">
    <source>
        <dbReference type="ARBA" id="ARBA00022801"/>
    </source>
</evidence>
<evidence type="ECO:0000259" key="2">
    <source>
        <dbReference type="Pfam" id="PF00561"/>
    </source>
</evidence>
<dbReference type="InterPro" id="IPR000639">
    <property type="entry name" value="Epox_hydrolase-like"/>
</dbReference>
<keyword evidence="4" id="KW-1185">Reference proteome</keyword>
<protein>
    <submittedName>
        <fullName evidence="3">Epoxide hydrolase</fullName>
    </submittedName>
</protein>
<keyword evidence="1 3" id="KW-0378">Hydrolase</keyword>
<accession>A0A8J3IPR1</accession>
<organism evidence="3 4">
    <name type="scientific">Reticulibacter mediterranei</name>
    <dbReference type="NCBI Taxonomy" id="2778369"/>
    <lineage>
        <taxon>Bacteria</taxon>
        <taxon>Bacillati</taxon>
        <taxon>Chloroflexota</taxon>
        <taxon>Ktedonobacteria</taxon>
        <taxon>Ktedonobacterales</taxon>
        <taxon>Reticulibacteraceae</taxon>
        <taxon>Reticulibacter</taxon>
    </lineage>
</organism>
<dbReference type="AlphaFoldDB" id="A0A8J3IPR1"/>
<dbReference type="PRINTS" id="PR00412">
    <property type="entry name" value="EPOXHYDRLASE"/>
</dbReference>
<name>A0A8J3IPR1_9CHLR</name>
<evidence type="ECO:0000313" key="4">
    <source>
        <dbReference type="Proteomes" id="UP000597444"/>
    </source>
</evidence>
<gene>
    <name evidence="3" type="primary">ephA</name>
    <name evidence="3" type="ORF">KSF_056770</name>
</gene>
<dbReference type="Gene3D" id="3.40.50.1820">
    <property type="entry name" value="alpha/beta hydrolase"/>
    <property type="match status" value="1"/>
</dbReference>
<feature type="domain" description="AB hydrolase-1" evidence="2">
    <location>
        <begin position="28"/>
        <end position="309"/>
    </location>
</feature>
<dbReference type="GO" id="GO:0016787">
    <property type="term" value="F:hydrolase activity"/>
    <property type="evidence" value="ECO:0007669"/>
    <property type="project" value="UniProtKB-KW"/>
</dbReference>
<dbReference type="PANTHER" id="PTHR43329">
    <property type="entry name" value="EPOXIDE HYDROLASE"/>
    <property type="match status" value="1"/>
</dbReference>
<dbReference type="SUPFAM" id="SSF53474">
    <property type="entry name" value="alpha/beta-Hydrolases"/>
    <property type="match status" value="1"/>
</dbReference>
<reference evidence="3" key="1">
    <citation type="submission" date="2020-10" db="EMBL/GenBank/DDBJ databases">
        <title>Taxonomic study of unclassified bacteria belonging to the class Ktedonobacteria.</title>
        <authorList>
            <person name="Yabe S."/>
            <person name="Wang C.M."/>
            <person name="Zheng Y."/>
            <person name="Sakai Y."/>
            <person name="Cavaletti L."/>
            <person name="Monciardini P."/>
            <person name="Donadio S."/>
        </authorList>
    </citation>
    <scope>NUCLEOTIDE SEQUENCE</scope>
    <source>
        <strain evidence="3">ID150040</strain>
    </source>
</reference>
<evidence type="ECO:0000313" key="3">
    <source>
        <dbReference type="EMBL" id="GHO95629.1"/>
    </source>
</evidence>
<comment type="caution">
    <text evidence="3">The sequence shown here is derived from an EMBL/GenBank/DDBJ whole genome shotgun (WGS) entry which is preliminary data.</text>
</comment>
<proteinExistence type="predicted"/>
<dbReference type="InterPro" id="IPR000073">
    <property type="entry name" value="AB_hydrolase_1"/>
</dbReference>
<dbReference type="Proteomes" id="UP000597444">
    <property type="component" value="Unassembled WGS sequence"/>
</dbReference>
<dbReference type="Pfam" id="PF00561">
    <property type="entry name" value="Abhydrolase_1"/>
    <property type="match status" value="1"/>
</dbReference>
<dbReference type="PRINTS" id="PR00111">
    <property type="entry name" value="ABHYDROLASE"/>
</dbReference>
<dbReference type="InterPro" id="IPR029058">
    <property type="entry name" value="AB_hydrolase_fold"/>
</dbReference>